<dbReference type="Gene3D" id="3.40.50.200">
    <property type="entry name" value="Peptidase S8/S53 domain"/>
    <property type="match status" value="1"/>
</dbReference>
<dbReference type="PANTHER" id="PTHR43806">
    <property type="entry name" value="PEPTIDASE S8"/>
    <property type="match status" value="1"/>
</dbReference>
<keyword evidence="3 6" id="KW-0378">Hydrolase</keyword>
<feature type="active site" description="Charge relay system" evidence="5 6">
    <location>
        <position position="210"/>
    </location>
</feature>
<evidence type="ECO:0000313" key="11">
    <source>
        <dbReference type="EMBL" id="TDC02687.1"/>
    </source>
</evidence>
<feature type="active site" description="Charge relay system" evidence="5 6">
    <location>
        <position position="410"/>
    </location>
</feature>
<name>A0A4R4N725_9ACTN</name>
<comment type="similarity">
    <text evidence="1 6 7">Belongs to the peptidase S8 family.</text>
</comment>
<dbReference type="EMBL" id="SMJZ01000131">
    <property type="protein sequence ID" value="TDC02687.1"/>
    <property type="molecule type" value="Genomic_DNA"/>
</dbReference>
<keyword evidence="4 6" id="KW-0720">Serine protease</keyword>
<feature type="signal peptide" evidence="9">
    <location>
        <begin position="1"/>
        <end position="32"/>
    </location>
</feature>
<feature type="compositionally biased region" description="Basic and acidic residues" evidence="8">
    <location>
        <begin position="844"/>
        <end position="862"/>
    </location>
</feature>
<evidence type="ECO:0000256" key="5">
    <source>
        <dbReference type="PIRSR" id="PIRSR615500-1"/>
    </source>
</evidence>
<evidence type="ECO:0000256" key="4">
    <source>
        <dbReference type="ARBA" id="ARBA00022825"/>
    </source>
</evidence>
<sequence length="1081" mass="114033">MPYEEETTMLARTLLAVVALAIPLAVVPPAVADTPPTDPAAAKSVTLITGDRVTVDGDRVGFEAGPGRKDVRYVTEGTKDDWTLIPLDVAGDVARGVLDRSLFQVPRLIAAGLDDGSVKGLPLIVQYRDGAAPKTSLAGARTLTSINAVAATAPRERAVWAQLGQDSSVAKVWLDAPVKASLDRSVPRIGAPEAWQTGFTGEGVKVAVLDTGVDDKHPDLAGRVEAAQNFTDSEDAVDRNGHGTHVAATIAGQGAAGTPARKGVAPGARLLSGKVLDDRGSGNASGIIAGMEWAARQGAKIVNLSLGHPDEPGLDPLEQAVEHISADSGVLFVIAAGNDGPGASTLGSPGSADSALTVGAVDSEDELAGFSSRGPRVADFAIKPDLTAPGVDITAAQAGTTGHIAYSGTSMAAPHVAGAAAILAQQHPDWTWQQLKASMVGSVKPGGPLTDNGAGRVDIAKAVKQTVAADTGTLSFGHLRWPYDDEPIERTLTYRNSGTAPVTLDLALEAPEGVYELGATQVTVPANDTAAVTVTAQVKSSRPGAFPGRITATGGGVTVSTLVNLSTEVESYDLHVKMIDQLGTVPDRPDDFMPMTLMPEDGGPLISIGVNHGDSEGPVRVPAGRYLAYAVLRTRFPDGHQELSVVPVPGLEVKADRELVFDARDARLQNVETDHDDARTAGETFTFIQDRQDGRQWGARFSLDRFSLPRNVPPDPLRFRVSPTKGKARGFRFEMFSQLAALRPDGTFTDTPYQYNLLLRREGSVPGALRVRDRELGTVRAHLATLRADATGAFGAGPVTDGPVGSYTSWSQAVVSLPATPTWYFTPGVPWRRSIETMPSGRLHQTDEHAEADSYRAGRTEKERWNTGVVGPALPGNATVTRNDKAVTIARVPLWHPPLPGRSLMSSNYGGGTTTLLRDGQVVGTADKLPGTVAFPVESGPGRFQLVLDGTVSPSASELSTKVRTEWSFTSSGAGPVPLFVLRASPELDLHNAARPGVLVLPLRLERMTGATRPLSRIGVEVSRDGSSWRKAIVVPTGKDTWKAIVPILPRQGEFASLRLTARDTAGNTVRQTVERAFRVR</sequence>
<evidence type="ECO:0000256" key="3">
    <source>
        <dbReference type="ARBA" id="ARBA00022801"/>
    </source>
</evidence>
<evidence type="ECO:0000313" key="12">
    <source>
        <dbReference type="Proteomes" id="UP000295157"/>
    </source>
</evidence>
<evidence type="ECO:0000259" key="10">
    <source>
        <dbReference type="Pfam" id="PF00082"/>
    </source>
</evidence>
<keyword evidence="12" id="KW-1185">Reference proteome</keyword>
<comment type="caution">
    <text evidence="11">The sequence shown here is derived from an EMBL/GenBank/DDBJ whole genome shotgun (WGS) entry which is preliminary data.</text>
</comment>
<dbReference type="Proteomes" id="UP000295157">
    <property type="component" value="Unassembled WGS sequence"/>
</dbReference>
<dbReference type="PRINTS" id="PR00723">
    <property type="entry name" value="SUBTILISIN"/>
</dbReference>
<evidence type="ECO:0000256" key="7">
    <source>
        <dbReference type="RuleBase" id="RU003355"/>
    </source>
</evidence>
<dbReference type="InterPro" id="IPR015500">
    <property type="entry name" value="Peptidase_S8_subtilisin-rel"/>
</dbReference>
<feature type="domain" description="Peptidase S8/S53" evidence="10">
    <location>
        <begin position="201"/>
        <end position="448"/>
    </location>
</feature>
<feature type="active site" description="Charge relay system" evidence="5 6">
    <location>
        <position position="242"/>
    </location>
</feature>
<dbReference type="InterPro" id="IPR023828">
    <property type="entry name" value="Peptidase_S8_Ser-AS"/>
</dbReference>
<dbReference type="PANTHER" id="PTHR43806:SF11">
    <property type="entry name" value="CEREVISIN-RELATED"/>
    <property type="match status" value="1"/>
</dbReference>
<reference evidence="11 12" key="1">
    <citation type="submission" date="2019-02" db="EMBL/GenBank/DDBJ databases">
        <title>Draft genome sequences of novel Actinobacteria.</title>
        <authorList>
            <person name="Sahin N."/>
            <person name="Ay H."/>
            <person name="Saygin H."/>
        </authorList>
    </citation>
    <scope>NUCLEOTIDE SEQUENCE [LARGE SCALE GENOMIC DNA]</scope>
    <source>
        <strain evidence="11 12">KC201</strain>
    </source>
</reference>
<evidence type="ECO:0000256" key="9">
    <source>
        <dbReference type="SAM" id="SignalP"/>
    </source>
</evidence>
<gene>
    <name evidence="11" type="ORF">E1267_28800</name>
</gene>
<evidence type="ECO:0000256" key="1">
    <source>
        <dbReference type="ARBA" id="ARBA00011073"/>
    </source>
</evidence>
<feature type="region of interest" description="Disordered" evidence="8">
    <location>
        <begin position="840"/>
        <end position="862"/>
    </location>
</feature>
<dbReference type="AlphaFoldDB" id="A0A4R4N725"/>
<feature type="chain" id="PRO_5020941538" description="Peptidase S8/S53 domain-containing protein" evidence="9">
    <location>
        <begin position="33"/>
        <end position="1081"/>
    </location>
</feature>
<evidence type="ECO:0000256" key="2">
    <source>
        <dbReference type="ARBA" id="ARBA00022670"/>
    </source>
</evidence>
<organism evidence="11 12">
    <name type="scientific">Nonomuraea longispora</name>
    <dbReference type="NCBI Taxonomy" id="1848320"/>
    <lineage>
        <taxon>Bacteria</taxon>
        <taxon>Bacillati</taxon>
        <taxon>Actinomycetota</taxon>
        <taxon>Actinomycetes</taxon>
        <taxon>Streptosporangiales</taxon>
        <taxon>Streptosporangiaceae</taxon>
        <taxon>Nonomuraea</taxon>
    </lineage>
</organism>
<dbReference type="InterPro" id="IPR036852">
    <property type="entry name" value="Peptidase_S8/S53_dom_sf"/>
</dbReference>
<dbReference type="InterPro" id="IPR000209">
    <property type="entry name" value="Peptidase_S8/S53_dom"/>
</dbReference>
<dbReference type="PROSITE" id="PS51892">
    <property type="entry name" value="SUBTILASE"/>
    <property type="match status" value="1"/>
</dbReference>
<dbReference type="InterPro" id="IPR050131">
    <property type="entry name" value="Peptidase_S8_subtilisin-like"/>
</dbReference>
<evidence type="ECO:0000256" key="6">
    <source>
        <dbReference type="PROSITE-ProRule" id="PRU01240"/>
    </source>
</evidence>
<dbReference type="PROSITE" id="PS00136">
    <property type="entry name" value="SUBTILASE_ASP"/>
    <property type="match status" value="1"/>
</dbReference>
<dbReference type="GO" id="GO:0004252">
    <property type="term" value="F:serine-type endopeptidase activity"/>
    <property type="evidence" value="ECO:0007669"/>
    <property type="project" value="UniProtKB-UniRule"/>
</dbReference>
<dbReference type="SUPFAM" id="SSF52743">
    <property type="entry name" value="Subtilisin-like"/>
    <property type="match status" value="1"/>
</dbReference>
<protein>
    <recommendedName>
        <fullName evidence="10">Peptidase S8/S53 domain-containing protein</fullName>
    </recommendedName>
</protein>
<evidence type="ECO:0000256" key="8">
    <source>
        <dbReference type="SAM" id="MobiDB-lite"/>
    </source>
</evidence>
<dbReference type="GO" id="GO:0006508">
    <property type="term" value="P:proteolysis"/>
    <property type="evidence" value="ECO:0007669"/>
    <property type="project" value="UniProtKB-KW"/>
</dbReference>
<keyword evidence="2 6" id="KW-0645">Protease</keyword>
<accession>A0A4R4N725</accession>
<dbReference type="Pfam" id="PF00082">
    <property type="entry name" value="Peptidase_S8"/>
    <property type="match status" value="1"/>
</dbReference>
<proteinExistence type="inferred from homology"/>
<dbReference type="OrthoDB" id="614750at2"/>
<keyword evidence="9" id="KW-0732">Signal</keyword>
<dbReference type="InterPro" id="IPR023827">
    <property type="entry name" value="Peptidase_S8_Asp-AS"/>
</dbReference>
<dbReference type="PROSITE" id="PS00138">
    <property type="entry name" value="SUBTILASE_SER"/>
    <property type="match status" value="1"/>
</dbReference>